<accession>A0AAD7USE5</accession>
<protein>
    <submittedName>
        <fullName evidence="1">Uncharacterized protein</fullName>
    </submittedName>
</protein>
<dbReference type="Proteomes" id="UP001234581">
    <property type="component" value="Unassembled WGS sequence"/>
</dbReference>
<dbReference type="EMBL" id="JARTCD010000100">
    <property type="protein sequence ID" value="KAJ8652587.1"/>
    <property type="molecule type" value="Genomic_DNA"/>
</dbReference>
<dbReference type="GeneID" id="83219191"/>
<name>A0AAD7USE5_9FUNG</name>
<comment type="caution">
    <text evidence="1">The sequence shown here is derived from an EMBL/GenBank/DDBJ whole genome shotgun (WGS) entry which is preliminary data.</text>
</comment>
<keyword evidence="2" id="KW-1185">Reference proteome</keyword>
<dbReference type="RefSeq" id="XP_058337501.1">
    <property type="nucleotide sequence ID" value="XM_058491755.1"/>
</dbReference>
<reference evidence="1 2" key="1">
    <citation type="submission" date="2023-03" db="EMBL/GenBank/DDBJ databases">
        <title>Genome sequence of Lichtheimia ornata CBS 291.66.</title>
        <authorList>
            <person name="Mohabir J.T."/>
            <person name="Shea T.P."/>
            <person name="Kurbessoian T."/>
            <person name="Berby B."/>
            <person name="Fontaine J."/>
            <person name="Livny J."/>
            <person name="Gnirke A."/>
            <person name="Stajich J.E."/>
            <person name="Cuomo C.A."/>
        </authorList>
    </citation>
    <scope>NUCLEOTIDE SEQUENCE [LARGE SCALE GENOMIC DNA]</scope>
    <source>
        <strain evidence="1">CBS 291.66</strain>
    </source>
</reference>
<sequence>MLVIFAIGNAATERISICFDEISRATSFNRLRAMETNVRIDYFFGFLASLSESPRRCMNPVDHVYGVLGLFQIKIPTMSDPSAVWQLFLSELENYMKDLQHNPKGIPVINDHAFQINLRKAKNMADIYKDLVVWRRL</sequence>
<gene>
    <name evidence="1" type="ORF">O0I10_011792</name>
</gene>
<organism evidence="1 2">
    <name type="scientific">Lichtheimia ornata</name>
    <dbReference type="NCBI Taxonomy" id="688661"/>
    <lineage>
        <taxon>Eukaryota</taxon>
        <taxon>Fungi</taxon>
        <taxon>Fungi incertae sedis</taxon>
        <taxon>Mucoromycota</taxon>
        <taxon>Mucoromycotina</taxon>
        <taxon>Mucoromycetes</taxon>
        <taxon>Mucorales</taxon>
        <taxon>Lichtheimiaceae</taxon>
        <taxon>Lichtheimia</taxon>
    </lineage>
</organism>
<evidence type="ECO:0000313" key="1">
    <source>
        <dbReference type="EMBL" id="KAJ8652587.1"/>
    </source>
</evidence>
<evidence type="ECO:0000313" key="2">
    <source>
        <dbReference type="Proteomes" id="UP001234581"/>
    </source>
</evidence>
<proteinExistence type="predicted"/>
<dbReference type="AlphaFoldDB" id="A0AAD7USE5"/>